<sequence>MGKSVGNIRAGRVTDLAAYFASFRPHQSRPLVMGIVNVTADSFSDGGQYLHHEQAVAHGLALAAAGADIIDVGGESTRPGATRVAAAEEEQRVVPVIQALSSQGIVCSVDTMRASVAKAAVASGAALINDVSGGQSDPAMLQVMADAGVPVCLMHWKTPVFGDAAGAHHDAATVVDEVRTTLRALVRRAEDAGVDPGLISVDPGIGFAKTPADNWALLQGLRHLVDEGYPVLVGASRKRFLQAVVAETRPSGAETPPVIPADTDVATAAVSVLAATAGASMVRVHAVQETVQALAVARAWGKIR</sequence>
<keyword evidence="9 12" id="KW-0460">Magnesium</keyword>
<dbReference type="PANTHER" id="PTHR20941:SF1">
    <property type="entry name" value="FOLIC ACID SYNTHESIS PROTEIN FOL1"/>
    <property type="match status" value="1"/>
</dbReference>
<keyword evidence="7 12" id="KW-0808">Transferase</keyword>
<dbReference type="KEGG" id="ccho:CCHOA_01610"/>
<keyword evidence="15" id="KW-1185">Reference proteome</keyword>
<evidence type="ECO:0000256" key="9">
    <source>
        <dbReference type="ARBA" id="ARBA00022842"/>
    </source>
</evidence>
<comment type="function">
    <text evidence="12">Catalyzes the condensation of para-aminobenzoate (pABA) with 6-hydroxymethyl-7,8-dihydropterin diphosphate (DHPt-PP) to form 7,8-dihydropteroate (H2Pte), the immediate precursor of folate derivatives.</text>
</comment>
<evidence type="ECO:0000256" key="4">
    <source>
        <dbReference type="ARBA" id="ARBA00009503"/>
    </source>
</evidence>
<dbReference type="AlphaFoldDB" id="A0A3G6J8H2"/>
<dbReference type="Pfam" id="PF00809">
    <property type="entry name" value="Pterin_bind"/>
    <property type="match status" value="1"/>
</dbReference>
<evidence type="ECO:0000256" key="11">
    <source>
        <dbReference type="ARBA" id="ARBA00030193"/>
    </source>
</evidence>
<evidence type="ECO:0000256" key="6">
    <source>
        <dbReference type="ARBA" id="ARBA00016919"/>
    </source>
</evidence>
<dbReference type="UniPathway" id="UPA00077">
    <property type="reaction ID" value="UER00156"/>
</dbReference>
<evidence type="ECO:0000313" key="15">
    <source>
        <dbReference type="Proteomes" id="UP000269019"/>
    </source>
</evidence>
<evidence type="ECO:0000259" key="13">
    <source>
        <dbReference type="PROSITE" id="PS50972"/>
    </source>
</evidence>
<dbReference type="InterPro" id="IPR000489">
    <property type="entry name" value="Pterin-binding_dom"/>
</dbReference>
<protein>
    <recommendedName>
        <fullName evidence="6 12">Dihydropteroate synthase</fullName>
        <shortName evidence="12">DHPS</shortName>
        <ecNumber evidence="5 12">2.5.1.15</ecNumber>
    </recommendedName>
    <alternativeName>
        <fullName evidence="11 12">Dihydropteroate pyrophosphorylase</fullName>
    </alternativeName>
</protein>
<evidence type="ECO:0000256" key="2">
    <source>
        <dbReference type="ARBA" id="ARBA00001946"/>
    </source>
</evidence>
<dbReference type="PANTHER" id="PTHR20941">
    <property type="entry name" value="FOLATE SYNTHESIS PROTEINS"/>
    <property type="match status" value="1"/>
</dbReference>
<proteinExistence type="inferred from homology"/>
<evidence type="ECO:0000313" key="14">
    <source>
        <dbReference type="EMBL" id="AZA12750.1"/>
    </source>
</evidence>
<keyword evidence="10 12" id="KW-0289">Folate biosynthesis</keyword>
<evidence type="ECO:0000256" key="8">
    <source>
        <dbReference type="ARBA" id="ARBA00022723"/>
    </source>
</evidence>
<dbReference type="FunFam" id="3.20.20.20:FF:000006">
    <property type="entry name" value="Dihydropteroate synthase"/>
    <property type="match status" value="1"/>
</dbReference>
<accession>A0A3G6J8H2</accession>
<dbReference type="GO" id="GO:0046872">
    <property type="term" value="F:metal ion binding"/>
    <property type="evidence" value="ECO:0007669"/>
    <property type="project" value="UniProtKB-KW"/>
</dbReference>
<dbReference type="SUPFAM" id="SSF51717">
    <property type="entry name" value="Dihydropteroate synthetase-like"/>
    <property type="match status" value="1"/>
</dbReference>
<reference evidence="14 15" key="1">
    <citation type="submission" date="2018-11" db="EMBL/GenBank/DDBJ databases">
        <authorList>
            <person name="Kleinhagauer T."/>
            <person name="Glaeser S.P."/>
            <person name="Spergser J."/>
            <person name="Ruckert C."/>
            <person name="Kaempfer P."/>
            <person name="Busse H.-J."/>
        </authorList>
    </citation>
    <scope>NUCLEOTIDE SEQUENCE [LARGE SCALE GENOMIC DNA]</scope>
    <source>
        <strain evidence="14 15">200CH</strain>
    </source>
</reference>
<dbReference type="Proteomes" id="UP000269019">
    <property type="component" value="Chromosome"/>
</dbReference>
<dbReference type="GO" id="GO:0046654">
    <property type="term" value="P:tetrahydrofolate biosynthetic process"/>
    <property type="evidence" value="ECO:0007669"/>
    <property type="project" value="UniProtKB-UniPathway"/>
</dbReference>
<dbReference type="InterPro" id="IPR006390">
    <property type="entry name" value="DHP_synth_dom"/>
</dbReference>
<evidence type="ECO:0000256" key="5">
    <source>
        <dbReference type="ARBA" id="ARBA00012458"/>
    </source>
</evidence>
<dbReference type="PROSITE" id="PS00793">
    <property type="entry name" value="DHPS_2"/>
    <property type="match status" value="1"/>
</dbReference>
<organism evidence="14 15">
    <name type="scientific">Corynebacterium choanae</name>
    <dbReference type="NCBI Taxonomy" id="1862358"/>
    <lineage>
        <taxon>Bacteria</taxon>
        <taxon>Bacillati</taxon>
        <taxon>Actinomycetota</taxon>
        <taxon>Actinomycetes</taxon>
        <taxon>Mycobacteriales</taxon>
        <taxon>Corynebacteriaceae</taxon>
        <taxon>Corynebacterium</taxon>
    </lineage>
</organism>
<evidence type="ECO:0000256" key="7">
    <source>
        <dbReference type="ARBA" id="ARBA00022679"/>
    </source>
</evidence>
<dbReference type="InterPro" id="IPR045031">
    <property type="entry name" value="DHP_synth-like"/>
</dbReference>
<dbReference type="PROSITE" id="PS00792">
    <property type="entry name" value="DHPS_1"/>
    <property type="match status" value="1"/>
</dbReference>
<comment type="pathway">
    <text evidence="3 12">Cofactor biosynthesis; tetrahydrofolate biosynthesis; 7,8-dihydrofolate from 2-amino-4-hydroxy-6-hydroxymethyl-7,8-dihydropteridine diphosphate and 4-aminobenzoate: step 1/2.</text>
</comment>
<feature type="domain" description="Pterin-binding" evidence="13">
    <location>
        <begin position="30"/>
        <end position="295"/>
    </location>
</feature>
<dbReference type="EMBL" id="CP033896">
    <property type="protein sequence ID" value="AZA12750.1"/>
    <property type="molecule type" value="Genomic_DNA"/>
</dbReference>
<name>A0A3G6J8H2_9CORY</name>
<comment type="catalytic activity">
    <reaction evidence="1">
        <text>(7,8-dihydropterin-6-yl)methyl diphosphate + 4-aminobenzoate = 7,8-dihydropteroate + diphosphate</text>
        <dbReference type="Rhea" id="RHEA:19949"/>
        <dbReference type="ChEBI" id="CHEBI:17836"/>
        <dbReference type="ChEBI" id="CHEBI:17839"/>
        <dbReference type="ChEBI" id="CHEBI:33019"/>
        <dbReference type="ChEBI" id="CHEBI:72950"/>
        <dbReference type="EC" id="2.5.1.15"/>
    </reaction>
</comment>
<dbReference type="PROSITE" id="PS50972">
    <property type="entry name" value="PTERIN_BINDING"/>
    <property type="match status" value="1"/>
</dbReference>
<dbReference type="GO" id="GO:0005829">
    <property type="term" value="C:cytosol"/>
    <property type="evidence" value="ECO:0007669"/>
    <property type="project" value="TreeGrafter"/>
</dbReference>
<comment type="similarity">
    <text evidence="4 12">Belongs to the DHPS family.</text>
</comment>
<evidence type="ECO:0000256" key="10">
    <source>
        <dbReference type="ARBA" id="ARBA00022909"/>
    </source>
</evidence>
<dbReference type="GO" id="GO:0004156">
    <property type="term" value="F:dihydropteroate synthase activity"/>
    <property type="evidence" value="ECO:0007669"/>
    <property type="project" value="UniProtKB-EC"/>
</dbReference>
<dbReference type="OrthoDB" id="9811744at2"/>
<dbReference type="CDD" id="cd00739">
    <property type="entry name" value="DHPS"/>
    <property type="match status" value="1"/>
</dbReference>
<dbReference type="NCBIfam" id="TIGR01496">
    <property type="entry name" value="DHPS"/>
    <property type="match status" value="1"/>
</dbReference>
<comment type="cofactor">
    <cofactor evidence="2 12">
        <name>Mg(2+)</name>
        <dbReference type="ChEBI" id="CHEBI:18420"/>
    </cofactor>
</comment>
<dbReference type="EC" id="2.5.1.15" evidence="5 12"/>
<evidence type="ECO:0000256" key="3">
    <source>
        <dbReference type="ARBA" id="ARBA00004763"/>
    </source>
</evidence>
<evidence type="ECO:0000256" key="12">
    <source>
        <dbReference type="RuleBase" id="RU361205"/>
    </source>
</evidence>
<gene>
    <name evidence="14" type="primary">folP1</name>
    <name evidence="14" type="ORF">CCHOA_01610</name>
</gene>
<dbReference type="GO" id="GO:0046656">
    <property type="term" value="P:folic acid biosynthetic process"/>
    <property type="evidence" value="ECO:0007669"/>
    <property type="project" value="UniProtKB-KW"/>
</dbReference>
<dbReference type="Gene3D" id="3.20.20.20">
    <property type="entry name" value="Dihydropteroate synthase-like"/>
    <property type="match status" value="1"/>
</dbReference>
<keyword evidence="8 12" id="KW-0479">Metal-binding</keyword>
<dbReference type="InterPro" id="IPR011005">
    <property type="entry name" value="Dihydropteroate_synth-like_sf"/>
</dbReference>
<evidence type="ECO:0000256" key="1">
    <source>
        <dbReference type="ARBA" id="ARBA00000012"/>
    </source>
</evidence>